<organism evidence="2 3">
    <name type="scientific">Peptoniphilus equinus</name>
    <dbReference type="NCBI Taxonomy" id="3016343"/>
    <lineage>
        <taxon>Bacteria</taxon>
        <taxon>Bacillati</taxon>
        <taxon>Bacillota</taxon>
        <taxon>Tissierellia</taxon>
        <taxon>Tissierellales</taxon>
        <taxon>Peptoniphilaceae</taxon>
        <taxon>Peptoniphilus</taxon>
    </lineage>
</organism>
<reference evidence="2 3" key="1">
    <citation type="submission" date="2023-01" db="EMBL/GenBank/DDBJ databases">
        <authorList>
            <person name="Lee S.H."/>
            <person name="Jung H.S."/>
            <person name="Yun J.U."/>
        </authorList>
    </citation>
    <scope>NUCLEOTIDE SEQUENCE [LARGE SCALE GENOMIC DNA]</scope>
    <source>
        <strain evidence="2 3">CBA3646</strain>
    </source>
</reference>
<gene>
    <name evidence="2" type="ORF">O6R05_03430</name>
</gene>
<dbReference type="RefSeq" id="WP_271192136.1">
    <property type="nucleotide sequence ID" value="NZ_CP115667.1"/>
</dbReference>
<dbReference type="InterPro" id="IPR045886">
    <property type="entry name" value="ThiF/MoeB/HesA"/>
</dbReference>
<sequence>MELLQRTSMVIGETKARFLGGCHVLIFGVGGVGGMVAEALTRSGIGALTLVDRDVFDATNLNRQIMATVDTIGNRKVDVTASRLLNINPNLVVYTHPMNLDGSTIETFHFRDYDYVVDAIDDVGAKLLLAHKAEEEGFKLISSMGAGNRLDPMSFKVADITKTHTDPLARVMRKKLKDQGVKHLLCVFSTEVPRQAIKSESKLSTPGSVSFVPPACGLKIASHIIRELVDEL</sequence>
<dbReference type="EMBL" id="CP115667">
    <property type="protein sequence ID" value="WBW50611.1"/>
    <property type="molecule type" value="Genomic_DNA"/>
</dbReference>
<accession>A0ABY7QW66</accession>
<dbReference type="Pfam" id="PF00899">
    <property type="entry name" value="ThiF"/>
    <property type="match status" value="1"/>
</dbReference>
<dbReference type="CDD" id="cd00755">
    <property type="entry name" value="YgdL_like"/>
    <property type="match status" value="1"/>
</dbReference>
<dbReference type="InterPro" id="IPR035985">
    <property type="entry name" value="Ubiquitin-activating_enz"/>
</dbReference>
<dbReference type="SUPFAM" id="SSF69572">
    <property type="entry name" value="Activating enzymes of the ubiquitin-like proteins"/>
    <property type="match status" value="1"/>
</dbReference>
<keyword evidence="3" id="KW-1185">Reference proteome</keyword>
<evidence type="ECO:0000313" key="3">
    <source>
        <dbReference type="Proteomes" id="UP001210339"/>
    </source>
</evidence>
<evidence type="ECO:0000259" key="1">
    <source>
        <dbReference type="Pfam" id="PF00899"/>
    </source>
</evidence>
<proteinExistence type="predicted"/>
<name>A0ABY7QW66_9FIRM</name>
<dbReference type="InterPro" id="IPR000594">
    <property type="entry name" value="ThiF_NAD_FAD-bd"/>
</dbReference>
<evidence type="ECO:0000313" key="2">
    <source>
        <dbReference type="EMBL" id="WBW50611.1"/>
    </source>
</evidence>
<dbReference type="Gene3D" id="3.40.50.720">
    <property type="entry name" value="NAD(P)-binding Rossmann-like Domain"/>
    <property type="match status" value="1"/>
</dbReference>
<dbReference type="PANTHER" id="PTHR43267">
    <property type="entry name" value="TRNA THREONYLCARBAMOYLADENOSINE DEHYDRATASE"/>
    <property type="match status" value="1"/>
</dbReference>
<dbReference type="PANTHER" id="PTHR43267:SF1">
    <property type="entry name" value="TRNA THREONYLCARBAMOYLADENOSINE DEHYDRATASE"/>
    <property type="match status" value="1"/>
</dbReference>
<feature type="domain" description="THIF-type NAD/FAD binding fold" evidence="1">
    <location>
        <begin position="8"/>
        <end position="226"/>
    </location>
</feature>
<dbReference type="Proteomes" id="UP001210339">
    <property type="component" value="Chromosome"/>
</dbReference>
<protein>
    <submittedName>
        <fullName evidence="2">tRNA threonylcarbamoyladenosine dehydratase</fullName>
    </submittedName>
</protein>